<keyword evidence="1" id="KW-0812">Transmembrane</keyword>
<evidence type="ECO:0000313" key="2">
    <source>
        <dbReference type="EMBL" id="MBW4543911.1"/>
    </source>
</evidence>
<dbReference type="Proteomes" id="UP000753908">
    <property type="component" value="Unassembled WGS sequence"/>
</dbReference>
<keyword evidence="1" id="KW-1133">Transmembrane helix</keyword>
<accession>A0A951PII6</accession>
<reference evidence="2" key="2">
    <citation type="journal article" date="2022" name="Microbiol. Resour. Announc.">
        <title>Metagenome Sequencing to Explore Phylogenomics of Terrestrial Cyanobacteria.</title>
        <authorList>
            <person name="Ward R.D."/>
            <person name="Stajich J.E."/>
            <person name="Johansen J.R."/>
            <person name="Huntemann M."/>
            <person name="Clum A."/>
            <person name="Foster B."/>
            <person name="Foster B."/>
            <person name="Roux S."/>
            <person name="Palaniappan K."/>
            <person name="Varghese N."/>
            <person name="Mukherjee S."/>
            <person name="Reddy T.B.K."/>
            <person name="Daum C."/>
            <person name="Copeland A."/>
            <person name="Chen I.A."/>
            <person name="Ivanova N.N."/>
            <person name="Kyrpides N.C."/>
            <person name="Shapiro N."/>
            <person name="Eloe-Fadrosh E.A."/>
            <person name="Pietrasiak N."/>
        </authorList>
    </citation>
    <scope>NUCLEOTIDE SEQUENCE</scope>
    <source>
        <strain evidence="2">CPER-KK1</strain>
    </source>
</reference>
<evidence type="ECO:0000256" key="1">
    <source>
        <dbReference type="SAM" id="Phobius"/>
    </source>
</evidence>
<feature type="transmembrane region" description="Helical" evidence="1">
    <location>
        <begin position="22"/>
        <end position="40"/>
    </location>
</feature>
<keyword evidence="1" id="KW-0472">Membrane</keyword>
<evidence type="ECO:0000313" key="3">
    <source>
        <dbReference type="Proteomes" id="UP000753908"/>
    </source>
</evidence>
<comment type="caution">
    <text evidence="2">The sequence shown here is derived from an EMBL/GenBank/DDBJ whole genome shotgun (WGS) entry which is preliminary data.</text>
</comment>
<organism evidence="2 3">
    <name type="scientific">Symplocastrum torsivum CPER-KK1</name>
    <dbReference type="NCBI Taxonomy" id="450513"/>
    <lineage>
        <taxon>Bacteria</taxon>
        <taxon>Bacillati</taxon>
        <taxon>Cyanobacteriota</taxon>
        <taxon>Cyanophyceae</taxon>
        <taxon>Oscillatoriophycideae</taxon>
        <taxon>Oscillatoriales</taxon>
        <taxon>Microcoleaceae</taxon>
        <taxon>Symplocastrum</taxon>
    </lineage>
</organism>
<gene>
    <name evidence="2" type="ORF">KME25_05640</name>
</gene>
<dbReference type="EMBL" id="JAHHIF010000006">
    <property type="protein sequence ID" value="MBW4543911.1"/>
    <property type="molecule type" value="Genomic_DNA"/>
</dbReference>
<dbReference type="AlphaFoldDB" id="A0A951PII6"/>
<reference evidence="2" key="1">
    <citation type="submission" date="2021-05" db="EMBL/GenBank/DDBJ databases">
        <authorList>
            <person name="Pietrasiak N."/>
            <person name="Ward R."/>
            <person name="Stajich J.E."/>
            <person name="Kurbessoian T."/>
        </authorList>
    </citation>
    <scope>NUCLEOTIDE SEQUENCE</scope>
    <source>
        <strain evidence="2">CPER-KK1</strain>
    </source>
</reference>
<name>A0A951PII6_9CYAN</name>
<proteinExistence type="predicted"/>
<sequence>MAGIIVGGITSFALAAYILKHFLIGILFFIIGSFGIVFITDKWLDGHLRRLEPSKAKQ</sequence>
<protein>
    <submittedName>
        <fullName evidence="2">Uncharacterized protein</fullName>
    </submittedName>
</protein>